<protein>
    <submittedName>
        <fullName evidence="1">Uncharacterized protein</fullName>
    </submittedName>
</protein>
<evidence type="ECO:0000313" key="1">
    <source>
        <dbReference type="EMBL" id="KAJ8638339.1"/>
    </source>
</evidence>
<proteinExistence type="predicted"/>
<keyword evidence="2" id="KW-1185">Reference proteome</keyword>
<sequence length="704" mass="78198">MDSSEISPSAVQKKEAEAKDSGSAESVKIGKNGASKEMGHSILNSVNKSTSQIKKPPRRRTSPLNWFPRKKTDSYLKRKIKLLQEVGGMNSSLDETLGDSNPHYSRVLREKIAAREAARKAMEARKAAMVEASWCRILQAARIPSKEAESQLAKAEESVAEAFEESAAKGVIMHHRPDCPRRPCDVETSSITEGGSTHTVAASFETAFEVDKEVAAAVKTAFIRLANCPNSSNKEDFRDLLWKISQNPDTHTSETNQEISELPSECESDTGSEHESDLNAVVFGSSSSDIANREMGLRKWKNRQLSIKNVAKSSKLSTGLIDMMLDRLKCLQEEELASLATIVATCGLNAVLEEESNKRHDFGTTSRDIPPFGCGSKRYSNISFMDIQVKKKQAETELPSLDKFLVKHVSRLEKEVQEAKNARKNHPAEGNGQPEERSDEQLISGSGLANATAGTSSETASDLGSILVRHTSRFEKEIEEAKKSQRAFEEAERFREVQHLQQDVENQSFKQSADVIKLVEGEQVDKENLDINKTSSTNITVQTGGMTTRLPPKKLMSRIERAKLEALEAFSACNENNSLDKILVKSMHRLEREKMQALASGKDHAISRDQKRGTEIPDLESLDKILVKHQSGLEKAKCAASQQSAHDVKHSEARREARERELREAWGGLSLGNSIRPHLSRLERDKAAWTSAEEEERRQATELV</sequence>
<accession>A0ACC2LZ79</accession>
<organism evidence="1 2">
    <name type="scientific">Persea americana</name>
    <name type="common">Avocado</name>
    <dbReference type="NCBI Taxonomy" id="3435"/>
    <lineage>
        <taxon>Eukaryota</taxon>
        <taxon>Viridiplantae</taxon>
        <taxon>Streptophyta</taxon>
        <taxon>Embryophyta</taxon>
        <taxon>Tracheophyta</taxon>
        <taxon>Spermatophyta</taxon>
        <taxon>Magnoliopsida</taxon>
        <taxon>Magnoliidae</taxon>
        <taxon>Laurales</taxon>
        <taxon>Lauraceae</taxon>
        <taxon>Persea</taxon>
    </lineage>
</organism>
<reference evidence="1 2" key="1">
    <citation type="journal article" date="2022" name="Hortic Res">
        <title>A haplotype resolved chromosomal level avocado genome allows analysis of novel avocado genes.</title>
        <authorList>
            <person name="Nath O."/>
            <person name="Fletcher S.J."/>
            <person name="Hayward A."/>
            <person name="Shaw L.M."/>
            <person name="Masouleh A.K."/>
            <person name="Furtado A."/>
            <person name="Henry R.J."/>
            <person name="Mitter N."/>
        </authorList>
    </citation>
    <scope>NUCLEOTIDE SEQUENCE [LARGE SCALE GENOMIC DNA]</scope>
    <source>
        <strain evidence="2">cv. Hass</strain>
    </source>
</reference>
<comment type="caution">
    <text evidence="1">The sequence shown here is derived from an EMBL/GenBank/DDBJ whole genome shotgun (WGS) entry which is preliminary data.</text>
</comment>
<evidence type="ECO:0000313" key="2">
    <source>
        <dbReference type="Proteomes" id="UP001234297"/>
    </source>
</evidence>
<dbReference type="Proteomes" id="UP001234297">
    <property type="component" value="Chromosome 3"/>
</dbReference>
<gene>
    <name evidence="1" type="ORF">MRB53_012606</name>
</gene>
<name>A0ACC2LZ79_PERAE</name>
<dbReference type="EMBL" id="CM056811">
    <property type="protein sequence ID" value="KAJ8638339.1"/>
    <property type="molecule type" value="Genomic_DNA"/>
</dbReference>